<proteinExistence type="predicted"/>
<sequence length="50" mass="5647">TTQLFESFSPETLTYYGSEEQKGLTVEKIGRMIAGHSMHHCNVLVEKYGV</sequence>
<accession>A0A3B0US33</accession>
<evidence type="ECO:0008006" key="2">
    <source>
        <dbReference type="Google" id="ProtNLM"/>
    </source>
</evidence>
<dbReference type="AlphaFoldDB" id="A0A3B0US33"/>
<reference evidence="1" key="1">
    <citation type="submission" date="2018-06" db="EMBL/GenBank/DDBJ databases">
        <authorList>
            <person name="Zhirakovskaya E."/>
        </authorList>
    </citation>
    <scope>NUCLEOTIDE SEQUENCE</scope>
</reference>
<gene>
    <name evidence="1" type="ORF">MNBD_BACTEROID06-806</name>
</gene>
<feature type="non-terminal residue" evidence="1">
    <location>
        <position position="1"/>
    </location>
</feature>
<evidence type="ECO:0000313" key="1">
    <source>
        <dbReference type="EMBL" id="VAW27439.1"/>
    </source>
</evidence>
<dbReference type="EMBL" id="UOES01000237">
    <property type="protein sequence ID" value="VAW27439.1"/>
    <property type="molecule type" value="Genomic_DNA"/>
</dbReference>
<organism evidence="1">
    <name type="scientific">hydrothermal vent metagenome</name>
    <dbReference type="NCBI Taxonomy" id="652676"/>
    <lineage>
        <taxon>unclassified sequences</taxon>
        <taxon>metagenomes</taxon>
        <taxon>ecological metagenomes</taxon>
    </lineage>
</organism>
<protein>
    <recommendedName>
        <fullName evidence="2">DinB family protein</fullName>
    </recommendedName>
</protein>
<name>A0A3B0US33_9ZZZZ</name>